<gene>
    <name evidence="2" type="ORF">BaOVIS_010060</name>
</gene>
<comment type="caution">
    <text evidence="2">The sequence shown here is derived from an EMBL/GenBank/DDBJ whole genome shotgun (WGS) entry which is preliminary data.</text>
</comment>
<dbReference type="OrthoDB" id="366368at2759"/>
<feature type="chain" id="PRO_5040948239" evidence="1">
    <location>
        <begin position="25"/>
        <end position="428"/>
    </location>
</feature>
<evidence type="ECO:0000313" key="3">
    <source>
        <dbReference type="Proteomes" id="UP001057455"/>
    </source>
</evidence>
<organism evidence="2 3">
    <name type="scientific">Babesia ovis</name>
    <dbReference type="NCBI Taxonomy" id="5869"/>
    <lineage>
        <taxon>Eukaryota</taxon>
        <taxon>Sar</taxon>
        <taxon>Alveolata</taxon>
        <taxon>Apicomplexa</taxon>
        <taxon>Aconoidasida</taxon>
        <taxon>Piroplasmida</taxon>
        <taxon>Babesiidae</taxon>
        <taxon>Babesia</taxon>
    </lineage>
</organism>
<evidence type="ECO:0000256" key="1">
    <source>
        <dbReference type="SAM" id="SignalP"/>
    </source>
</evidence>
<reference evidence="2" key="1">
    <citation type="submission" date="2019-12" db="EMBL/GenBank/DDBJ databases">
        <title>Genome sequence of Babesia ovis.</title>
        <authorList>
            <person name="Yamagishi J."/>
            <person name="Sevinc F."/>
            <person name="Xuan X."/>
        </authorList>
    </citation>
    <scope>NUCLEOTIDE SEQUENCE</scope>
    <source>
        <strain evidence="2">Selcuk</strain>
    </source>
</reference>
<feature type="signal peptide" evidence="1">
    <location>
        <begin position="1"/>
        <end position="24"/>
    </location>
</feature>
<keyword evidence="3" id="KW-1185">Reference proteome</keyword>
<name>A0A9W5T979_BABOV</name>
<evidence type="ECO:0000313" key="2">
    <source>
        <dbReference type="EMBL" id="GFE53602.1"/>
    </source>
</evidence>
<keyword evidence="1" id="KW-0732">Signal</keyword>
<dbReference type="EMBL" id="BLIY01000007">
    <property type="protein sequence ID" value="GFE53602.1"/>
    <property type="molecule type" value="Genomic_DNA"/>
</dbReference>
<proteinExistence type="predicted"/>
<dbReference type="AlphaFoldDB" id="A0A9W5T979"/>
<dbReference type="Proteomes" id="UP001057455">
    <property type="component" value="Unassembled WGS sequence"/>
</dbReference>
<accession>A0A9W5T979</accession>
<sequence length="428" mass="49869">MKFAVGRQMSLVVILLAFSINTSAIILDIKDEINIPGAEIYYGRFKDRGIYKLFYSNDNSITAIKYGEQMVGSVLYRRPTPVDIYVQEYKRGDIRIISVHIYNSRSNKLYSSSYYHIQDEHCYLTTRDRKINFVGNVVYLEVDVHSEKVHPLVKKVGNGDYNIWKSLTASYGDYRKALRLRFNNEKHVLNPILHIENTSARSAPPNALFGLFARVKWKPGDKVIKVWIRRGRFLTPLSIRIPPTVNNIFKPRNITRMPYYFRDLASHFQPVIPIHLVIDISSHEVNTPYLIIMANLERGQWLYTQYTVVPLVDQLFLSHMVVNSHVNSELYRVRENEFVSHVELFKNSDSRIQYVVVNVTKYINHSLPPYRITTEIKRLYKLYCMDGNWGYLDLTDSITDEYLDILYNIPVDGSDVVLSDLIDPLRPS</sequence>
<protein>
    <submittedName>
        <fullName evidence="2">Spherical body protein, putative</fullName>
    </submittedName>
</protein>